<reference evidence="2 3" key="1">
    <citation type="submission" date="2024-05" db="EMBL/GenBank/DDBJ databases">
        <title>Genome sequencing and assembly of Indian major carp, Cirrhinus mrigala (Hamilton, 1822).</title>
        <authorList>
            <person name="Mohindra V."/>
            <person name="Chowdhury L.M."/>
            <person name="Lal K."/>
            <person name="Jena J.K."/>
        </authorList>
    </citation>
    <scope>NUCLEOTIDE SEQUENCE [LARGE SCALE GENOMIC DNA]</scope>
    <source>
        <strain evidence="2">CM1030</strain>
        <tissue evidence="2">Blood</tissue>
    </source>
</reference>
<feature type="region of interest" description="Disordered" evidence="1">
    <location>
        <begin position="1"/>
        <end position="37"/>
    </location>
</feature>
<gene>
    <name evidence="2" type="ORF">M9458_045778</name>
</gene>
<evidence type="ECO:0000313" key="2">
    <source>
        <dbReference type="EMBL" id="KAL0157702.1"/>
    </source>
</evidence>
<organism evidence="2 3">
    <name type="scientific">Cirrhinus mrigala</name>
    <name type="common">Mrigala</name>
    <dbReference type="NCBI Taxonomy" id="683832"/>
    <lineage>
        <taxon>Eukaryota</taxon>
        <taxon>Metazoa</taxon>
        <taxon>Chordata</taxon>
        <taxon>Craniata</taxon>
        <taxon>Vertebrata</taxon>
        <taxon>Euteleostomi</taxon>
        <taxon>Actinopterygii</taxon>
        <taxon>Neopterygii</taxon>
        <taxon>Teleostei</taxon>
        <taxon>Ostariophysi</taxon>
        <taxon>Cypriniformes</taxon>
        <taxon>Cyprinidae</taxon>
        <taxon>Labeoninae</taxon>
        <taxon>Labeonini</taxon>
        <taxon>Cirrhinus</taxon>
    </lineage>
</organism>
<dbReference type="Proteomes" id="UP001529510">
    <property type="component" value="Unassembled WGS sequence"/>
</dbReference>
<feature type="compositionally biased region" description="Basic and acidic residues" evidence="1">
    <location>
        <begin position="1"/>
        <end position="15"/>
    </location>
</feature>
<name>A0ABD0N7W9_CIRMR</name>
<keyword evidence="3" id="KW-1185">Reference proteome</keyword>
<evidence type="ECO:0008006" key="4">
    <source>
        <dbReference type="Google" id="ProtNLM"/>
    </source>
</evidence>
<comment type="caution">
    <text evidence="2">The sequence shown here is derived from an EMBL/GenBank/DDBJ whole genome shotgun (WGS) entry which is preliminary data.</text>
</comment>
<evidence type="ECO:0000313" key="3">
    <source>
        <dbReference type="Proteomes" id="UP001529510"/>
    </source>
</evidence>
<dbReference type="EMBL" id="JAMKFB020000023">
    <property type="protein sequence ID" value="KAL0157702.1"/>
    <property type="molecule type" value="Genomic_DNA"/>
</dbReference>
<evidence type="ECO:0000256" key="1">
    <source>
        <dbReference type="SAM" id="MobiDB-lite"/>
    </source>
</evidence>
<protein>
    <recommendedName>
        <fullName evidence="4">MHC class I antigen</fullName>
    </recommendedName>
</protein>
<feature type="non-terminal residue" evidence="2">
    <location>
        <position position="1"/>
    </location>
</feature>
<feature type="non-terminal residue" evidence="2">
    <location>
        <position position="59"/>
    </location>
</feature>
<sequence length="59" mass="6518">HLERHDTRGHQDSEAWHYVSRGFPAGSAGDEETPAREAGAALRCRLGGAHLHRHRVHGT</sequence>
<accession>A0ABD0N7W9</accession>
<dbReference type="AlphaFoldDB" id="A0ABD0N7W9"/>
<proteinExistence type="predicted"/>